<dbReference type="AlphaFoldDB" id="A0A7R9IQR5"/>
<sequence length="106" mass="11803">MTSPDLAGANYRPLYVVSQSSGEDLNIKTPNPLDRAVYPIIDLHAEFPRDGETSTCPRTSPANWKVSSAQRTEGGAKRLENGEPDRWEPWSLAVSMKLIQYTAHVF</sequence>
<reference evidence="2" key="1">
    <citation type="submission" date="2020-11" db="EMBL/GenBank/DDBJ databases">
        <authorList>
            <person name="Tran Van P."/>
        </authorList>
    </citation>
    <scope>NUCLEOTIDE SEQUENCE</scope>
</reference>
<dbReference type="EMBL" id="OE006397">
    <property type="protein sequence ID" value="CAD7462634.1"/>
    <property type="molecule type" value="Genomic_DNA"/>
</dbReference>
<evidence type="ECO:0000313" key="2">
    <source>
        <dbReference type="EMBL" id="CAD7462634.1"/>
    </source>
</evidence>
<feature type="compositionally biased region" description="Polar residues" evidence="1">
    <location>
        <begin position="53"/>
        <end position="71"/>
    </location>
</feature>
<feature type="region of interest" description="Disordered" evidence="1">
    <location>
        <begin position="49"/>
        <end position="84"/>
    </location>
</feature>
<gene>
    <name evidence="2" type="ORF">TTEB3V08_LOCUS10524</name>
</gene>
<accession>A0A7R9IQR5</accession>
<organism evidence="2">
    <name type="scientific">Timema tahoe</name>
    <dbReference type="NCBI Taxonomy" id="61484"/>
    <lineage>
        <taxon>Eukaryota</taxon>
        <taxon>Metazoa</taxon>
        <taxon>Ecdysozoa</taxon>
        <taxon>Arthropoda</taxon>
        <taxon>Hexapoda</taxon>
        <taxon>Insecta</taxon>
        <taxon>Pterygota</taxon>
        <taxon>Neoptera</taxon>
        <taxon>Polyneoptera</taxon>
        <taxon>Phasmatodea</taxon>
        <taxon>Timematodea</taxon>
        <taxon>Timematoidea</taxon>
        <taxon>Timematidae</taxon>
        <taxon>Timema</taxon>
    </lineage>
</organism>
<evidence type="ECO:0000256" key="1">
    <source>
        <dbReference type="SAM" id="MobiDB-lite"/>
    </source>
</evidence>
<proteinExistence type="predicted"/>
<name>A0A7R9IQR5_9NEOP</name>
<feature type="compositionally biased region" description="Basic and acidic residues" evidence="1">
    <location>
        <begin position="74"/>
        <end position="84"/>
    </location>
</feature>
<protein>
    <submittedName>
        <fullName evidence="2">Uncharacterized protein</fullName>
    </submittedName>
</protein>